<comment type="caution">
    <text evidence="1">The sequence shown here is derived from an EMBL/GenBank/DDBJ whole genome shotgun (WGS) entry which is preliminary data.</text>
</comment>
<reference evidence="1" key="1">
    <citation type="submission" date="2023-07" db="EMBL/GenBank/DDBJ databases">
        <title>Sorghum-associated microbial communities from plants grown in Nebraska, USA.</title>
        <authorList>
            <person name="Schachtman D."/>
        </authorList>
    </citation>
    <scope>NUCLEOTIDE SEQUENCE</scope>
    <source>
        <strain evidence="1">BE56</strain>
    </source>
</reference>
<evidence type="ECO:0000313" key="2">
    <source>
        <dbReference type="Proteomes" id="UP001259587"/>
    </source>
</evidence>
<name>A0ACC6K8Q0_9PSED</name>
<dbReference type="Proteomes" id="UP001259587">
    <property type="component" value="Unassembled WGS sequence"/>
</dbReference>
<gene>
    <name evidence="1" type="ORF">J2W83_004438</name>
</gene>
<keyword evidence="2" id="KW-1185">Reference proteome</keyword>
<organism evidence="1 2">
    <name type="scientific">Pseudomonas hunanensis</name>
    <dbReference type="NCBI Taxonomy" id="1247546"/>
    <lineage>
        <taxon>Bacteria</taxon>
        <taxon>Pseudomonadati</taxon>
        <taxon>Pseudomonadota</taxon>
        <taxon>Gammaproteobacteria</taxon>
        <taxon>Pseudomonadales</taxon>
        <taxon>Pseudomonadaceae</taxon>
        <taxon>Pseudomonas</taxon>
    </lineage>
</organism>
<accession>A0ACC6K8Q0</accession>
<evidence type="ECO:0000313" key="1">
    <source>
        <dbReference type="EMBL" id="MDR6714801.1"/>
    </source>
</evidence>
<protein>
    <submittedName>
        <fullName evidence="1">Uncharacterized protein</fullName>
    </submittedName>
</protein>
<sequence>MNGSLSDEELDRLQEVLFHYGNDDAIFDVSELDGFFTALCSSITLVQPSQWLVEVAGGVLPEFDTKAQADEYFDLITRFYNDIANTLSEALDEFEPMFEVRENDEGEVIVLEDWCFGYMRGVALAQWDELAPEQASLLQVIALHGLEENFKQLDNLSFEEHQATVPLVVEAVPELYQYHRQLRH</sequence>
<proteinExistence type="predicted"/>
<dbReference type="EMBL" id="JAVDTH010000035">
    <property type="protein sequence ID" value="MDR6714801.1"/>
    <property type="molecule type" value="Genomic_DNA"/>
</dbReference>